<dbReference type="PANTHER" id="PTHR45865:SF1">
    <property type="entry name" value="E3 UBIQUITIN-PROTEIN LIGASE SHPRH"/>
    <property type="match status" value="1"/>
</dbReference>
<dbReference type="InterPro" id="IPR027417">
    <property type="entry name" value="P-loop_NTPase"/>
</dbReference>
<dbReference type="Gramene" id="EFJ18576">
    <property type="protein sequence ID" value="EFJ18576"/>
    <property type="gene ID" value="SELMODRAFT_420032"/>
</dbReference>
<dbReference type="KEGG" id="smo:SELMODRAFT_420032"/>
<dbReference type="PROSITE" id="PS51375">
    <property type="entry name" value="PPR"/>
    <property type="match status" value="5"/>
</dbReference>
<feature type="repeat" description="PPR" evidence="3">
    <location>
        <begin position="1152"/>
        <end position="1186"/>
    </location>
</feature>
<evidence type="ECO:0000313" key="8">
    <source>
        <dbReference type="Proteomes" id="UP000001514"/>
    </source>
</evidence>
<dbReference type="InterPro" id="IPR048686">
    <property type="entry name" value="SHPRH_helical_1st"/>
</dbReference>
<name>D8SAC1_SELML</name>
<dbReference type="Pfam" id="PF01535">
    <property type="entry name" value="PPR"/>
    <property type="match status" value="3"/>
</dbReference>
<evidence type="ECO:0000259" key="6">
    <source>
        <dbReference type="Pfam" id="PF21325"/>
    </source>
</evidence>
<dbReference type="Gene3D" id="1.25.40.10">
    <property type="entry name" value="Tetratricopeptide repeat domain"/>
    <property type="match status" value="3"/>
</dbReference>
<keyword evidence="8" id="KW-1185">Reference proteome</keyword>
<dbReference type="SUPFAM" id="SSF52540">
    <property type="entry name" value="P-loop containing nucleoside triphosphate hydrolases"/>
    <property type="match status" value="1"/>
</dbReference>
<gene>
    <name evidence="7" type="ORF">SELMODRAFT_420032</name>
</gene>
<dbReference type="InterPro" id="IPR002885">
    <property type="entry name" value="PPR_rpt"/>
</dbReference>
<protein>
    <submittedName>
        <fullName evidence="7">Uncharacterized protein</fullName>
    </submittedName>
</protein>
<dbReference type="InterPro" id="IPR000330">
    <property type="entry name" value="SNF2_N"/>
</dbReference>
<dbReference type="Pfam" id="PF21325">
    <property type="entry name" value="SHPRH_helical-1st"/>
    <property type="match status" value="1"/>
</dbReference>
<feature type="domain" description="E3 ubiquitin-protein ligase SHPRH first helical" evidence="6">
    <location>
        <begin position="313"/>
        <end position="411"/>
    </location>
</feature>
<dbReference type="CDD" id="cd18793">
    <property type="entry name" value="SF2_C_SNF"/>
    <property type="match status" value="1"/>
</dbReference>
<dbReference type="PANTHER" id="PTHR45865">
    <property type="entry name" value="E3 UBIQUITIN-PROTEIN LIGASE SHPRH FAMILY MEMBER"/>
    <property type="match status" value="1"/>
</dbReference>
<dbReference type="Pfam" id="PF13041">
    <property type="entry name" value="PPR_2"/>
    <property type="match status" value="3"/>
</dbReference>
<dbReference type="Gene3D" id="3.40.50.300">
    <property type="entry name" value="P-loop containing nucleotide triphosphate hydrolases"/>
    <property type="match status" value="2"/>
</dbReference>
<sequence length="1527" mass="173248">MKERRENLDSLKPKIVDMVVKKMKHNTYLSLDFFTLAMRISSFRHDVVMVMILGVDGNYLGDQRHAPWKRSLCEDEEAVAATSSETAERPPTYKKESNSVDLIMSHKQYRQELHLHSRKEWNVHAVRDKFLVYETLPHVSDTSDDPLVLCSHDKIVIVRPLSVTVDNRAKNVSWNSLGLRECKEETENYTVPSNSYKQSRLTIILGGSKAIKHPCEEGKMGAVDFAHSFFREIMWRSMKIDVIDQLDIPPQEERITWLKFSGVENHFYRQQHEQCVKRAREAIENCDKLVAILKWGVREYARCRHHHAHCRPMDEVLEVLIEKAKTEGEEAQRDLVDSLNGLAGLAIIEENIPMAVSIDREALAAAEENATNFEVDPLQKVHILHNLEESLRNCKDDALSKIPRTLRDDMLISQCDELRRKYVSGQYANLAAAQHAAHKESDDKSSRWSHWWLDAFAWVQTSSKRSDHLLERIKHGLEDLSMSTTRLCLQGAKAADGNPFGDEGYEIAIRNAELTNEKFVAVENLSRVKRQLRYLKGLRNKKDEGHNSLEGEICPVCHDGIESGAMVLPCGHLLCGKSHCMSNVQQTYVSNIAYANAEAASSKIAEILQEEEEDEEKSITVAGSYGTKIEAVVRRILSLKEDDPFVKILVFSTWKEVLDLLEHALKSNKLSWVRLKPLRQMGSSILEFKENIQPLLTPAVEAQAINLVHRIGQRLKTLVHRFIIRNTVEENIYKMNQQKTNLLPMKQKEQPLSANDMNSQRLSIDSLEGTFFSQTMSFRKLRPPPRPRLSREQERFVHTDPQAGLDRISGQWVALQHQLGKKQEGTYMGPILGHKQYRCELHLHRGQKQWNVHAVGDKFLVYETLPPATDTGDDPPVLCGRDKFVIGRPLSLDNRATNVSSSWNSFPVWSLPKEGKEGTIALPGNYMVPSSKVALPGLVPGRGALVFDALYETVKEGGVSWSSEMVEKLDRLKHGIMHPHQVCVVLKKIKHDASLSLKLFTWAKTIPGFKHDLVNYSTMIMILGDDGNYLMAEALFVEIQELGLRLDTFAVNNMIRCYTRVNRIQEALDLYSKMPYFGCHPDNCTFGLLIDWCGKFGSRKELQRIFLDLRASPRNADAQTFNTMIHNFCKQRDFANAREAANQMKAWGIPFSSATYAILIHMYAKARDSKAAAELYADYLRSGLEPNLIVYNNVILSYGSSGFPGHAQNILGDIRKAGLAPDRFTYCTLISSWARAGAMLQARRWFNKACKTKAGPSIEMCNALIDGYLKAREVEPAKFILTKVMPERGVEPTLQTYTILLGHYTSSVKVADSRAVREMMKSSSKPPPLPAAAAAAAGGGGGGDDHPGVDEFLNEILQGLRAIKELKSYSREFFRKLRMDKPPRWGRWLADALVNHLHCFGYAREAFYVWEGVSSTELYPRGIWEDWQGAWFIWLQDMSSGTAMVALTSVSRRKLARGFERPERVIIVCGYASDKSKEVTHAVNRTLVALDSPFEPFISMGRFMCEGNLFRDWLWEKQVAIELTMDA</sequence>
<organism evidence="8">
    <name type="scientific">Selaginella moellendorffii</name>
    <name type="common">Spikemoss</name>
    <dbReference type="NCBI Taxonomy" id="88036"/>
    <lineage>
        <taxon>Eukaryota</taxon>
        <taxon>Viridiplantae</taxon>
        <taxon>Streptophyta</taxon>
        <taxon>Embryophyta</taxon>
        <taxon>Tracheophyta</taxon>
        <taxon>Lycopodiopsida</taxon>
        <taxon>Selaginellales</taxon>
        <taxon>Selaginellaceae</taxon>
        <taxon>Selaginella</taxon>
    </lineage>
</organism>
<feature type="repeat" description="PPR" evidence="3">
    <location>
        <begin position="1187"/>
        <end position="1221"/>
    </location>
</feature>
<dbReference type="HOGENOM" id="CLU_001691_0_0_1"/>
<dbReference type="STRING" id="88036.D8SAC1"/>
<dbReference type="FunCoup" id="D8SAC1">
    <property type="interactions" value="3857"/>
</dbReference>
<dbReference type="InterPro" id="IPR011990">
    <property type="entry name" value="TPR-like_helical_dom_sf"/>
</dbReference>
<dbReference type="NCBIfam" id="TIGR00756">
    <property type="entry name" value="PPR"/>
    <property type="match status" value="3"/>
</dbReference>
<evidence type="ECO:0000259" key="5">
    <source>
        <dbReference type="Pfam" id="PF00176"/>
    </source>
</evidence>
<dbReference type="GO" id="GO:0016787">
    <property type="term" value="F:hydrolase activity"/>
    <property type="evidence" value="ECO:0007669"/>
    <property type="project" value="UniProtKB-KW"/>
</dbReference>
<accession>D8SAC1</accession>
<dbReference type="eggNOG" id="KOG4197">
    <property type="taxonomic scope" value="Eukaryota"/>
</dbReference>
<evidence type="ECO:0000256" key="2">
    <source>
        <dbReference type="ARBA" id="ARBA00022801"/>
    </source>
</evidence>
<dbReference type="eggNOG" id="KOG0298">
    <property type="taxonomic scope" value="Eukaryota"/>
</dbReference>
<dbReference type="Proteomes" id="UP000001514">
    <property type="component" value="Unassembled WGS sequence"/>
</dbReference>
<feature type="region of interest" description="Disordered" evidence="4">
    <location>
        <begin position="1319"/>
        <end position="1344"/>
    </location>
</feature>
<keyword evidence="2" id="KW-0378">Hydrolase</keyword>
<feature type="repeat" description="PPR" evidence="3">
    <location>
        <begin position="1257"/>
        <end position="1292"/>
    </location>
</feature>
<proteinExistence type="predicted"/>
<keyword evidence="1" id="KW-0677">Repeat</keyword>
<feature type="domain" description="SNF2 N-terminal" evidence="5">
    <location>
        <begin position="210"/>
        <end position="305"/>
    </location>
</feature>
<dbReference type="InterPro" id="IPR052583">
    <property type="entry name" value="ATP-helicase/E3_Ub-Ligase"/>
</dbReference>
<evidence type="ECO:0000313" key="7">
    <source>
        <dbReference type="EMBL" id="EFJ18576.1"/>
    </source>
</evidence>
<dbReference type="InParanoid" id="D8SAC1"/>
<reference evidence="7 8" key="1">
    <citation type="journal article" date="2011" name="Science">
        <title>The Selaginella genome identifies genetic changes associated with the evolution of vascular plants.</title>
        <authorList>
            <person name="Banks J.A."/>
            <person name="Nishiyama T."/>
            <person name="Hasebe M."/>
            <person name="Bowman J.L."/>
            <person name="Gribskov M."/>
            <person name="dePamphilis C."/>
            <person name="Albert V.A."/>
            <person name="Aono N."/>
            <person name="Aoyama T."/>
            <person name="Ambrose B.A."/>
            <person name="Ashton N.W."/>
            <person name="Axtell M.J."/>
            <person name="Barker E."/>
            <person name="Barker M.S."/>
            <person name="Bennetzen J.L."/>
            <person name="Bonawitz N.D."/>
            <person name="Chapple C."/>
            <person name="Cheng C."/>
            <person name="Correa L.G."/>
            <person name="Dacre M."/>
            <person name="DeBarry J."/>
            <person name="Dreyer I."/>
            <person name="Elias M."/>
            <person name="Engstrom E.M."/>
            <person name="Estelle M."/>
            <person name="Feng L."/>
            <person name="Finet C."/>
            <person name="Floyd S.K."/>
            <person name="Frommer W.B."/>
            <person name="Fujita T."/>
            <person name="Gramzow L."/>
            <person name="Gutensohn M."/>
            <person name="Harholt J."/>
            <person name="Hattori M."/>
            <person name="Heyl A."/>
            <person name="Hirai T."/>
            <person name="Hiwatashi Y."/>
            <person name="Ishikawa M."/>
            <person name="Iwata M."/>
            <person name="Karol K.G."/>
            <person name="Koehler B."/>
            <person name="Kolukisaoglu U."/>
            <person name="Kubo M."/>
            <person name="Kurata T."/>
            <person name="Lalonde S."/>
            <person name="Li K."/>
            <person name="Li Y."/>
            <person name="Litt A."/>
            <person name="Lyons E."/>
            <person name="Manning G."/>
            <person name="Maruyama T."/>
            <person name="Michael T.P."/>
            <person name="Mikami K."/>
            <person name="Miyazaki S."/>
            <person name="Morinaga S."/>
            <person name="Murata T."/>
            <person name="Mueller-Roeber B."/>
            <person name="Nelson D.R."/>
            <person name="Obara M."/>
            <person name="Oguri Y."/>
            <person name="Olmstead R.G."/>
            <person name="Onodera N."/>
            <person name="Petersen B.L."/>
            <person name="Pils B."/>
            <person name="Prigge M."/>
            <person name="Rensing S.A."/>
            <person name="Riano-Pachon D.M."/>
            <person name="Roberts A.W."/>
            <person name="Sato Y."/>
            <person name="Scheller H.V."/>
            <person name="Schulz B."/>
            <person name="Schulz C."/>
            <person name="Shakirov E.V."/>
            <person name="Shibagaki N."/>
            <person name="Shinohara N."/>
            <person name="Shippen D.E."/>
            <person name="Soerensen I."/>
            <person name="Sotooka R."/>
            <person name="Sugimoto N."/>
            <person name="Sugita M."/>
            <person name="Sumikawa N."/>
            <person name="Tanurdzic M."/>
            <person name="Theissen G."/>
            <person name="Ulvskov P."/>
            <person name="Wakazuki S."/>
            <person name="Weng J.K."/>
            <person name="Willats W.W."/>
            <person name="Wipf D."/>
            <person name="Wolf P.G."/>
            <person name="Yang L."/>
            <person name="Zimmer A.D."/>
            <person name="Zhu Q."/>
            <person name="Mitros T."/>
            <person name="Hellsten U."/>
            <person name="Loque D."/>
            <person name="Otillar R."/>
            <person name="Salamov A."/>
            <person name="Schmutz J."/>
            <person name="Shapiro H."/>
            <person name="Lindquist E."/>
            <person name="Lucas S."/>
            <person name="Rokhsar D."/>
            <person name="Grigoriev I.V."/>
        </authorList>
    </citation>
    <scope>NUCLEOTIDE SEQUENCE [LARGE SCALE GENOMIC DNA]</scope>
</reference>
<evidence type="ECO:0000256" key="1">
    <source>
        <dbReference type="ARBA" id="ARBA00022737"/>
    </source>
</evidence>
<dbReference type="EMBL" id="GL377609">
    <property type="protein sequence ID" value="EFJ18576.1"/>
    <property type="molecule type" value="Genomic_DNA"/>
</dbReference>
<feature type="repeat" description="PPR" evidence="3">
    <location>
        <begin position="1047"/>
        <end position="1081"/>
    </location>
</feature>
<evidence type="ECO:0000256" key="4">
    <source>
        <dbReference type="SAM" id="MobiDB-lite"/>
    </source>
</evidence>
<dbReference type="InterPro" id="IPR049730">
    <property type="entry name" value="SNF2/RAD54-like_C"/>
</dbReference>
<feature type="repeat" description="PPR" evidence="3">
    <location>
        <begin position="1117"/>
        <end position="1151"/>
    </location>
</feature>
<dbReference type="Pfam" id="PF00176">
    <property type="entry name" value="SNF2-rel_dom"/>
    <property type="match status" value="1"/>
</dbReference>
<evidence type="ECO:0000256" key="3">
    <source>
        <dbReference type="PROSITE-ProRule" id="PRU00708"/>
    </source>
</evidence>